<sequence length="116" mass="13226">EADIWSFGCLLLEMLTLQVPYSGFPDLHVHDSLQMGKRPQLTDEMEALSSMGEPTMIQSGEELEKSDAETDTLKFLVDLFHRCVEENPNERPTAEEIYEMLLEHTSRIQVQNAGEI</sequence>
<evidence type="ECO:0000313" key="3">
    <source>
        <dbReference type="Proteomes" id="UP000236291"/>
    </source>
</evidence>
<dbReference type="Gene3D" id="1.10.510.10">
    <property type="entry name" value="Transferase(Phosphotransferase) domain 1"/>
    <property type="match status" value="1"/>
</dbReference>
<dbReference type="EMBL" id="ASHM01071490">
    <property type="protein sequence ID" value="PNX55425.1"/>
    <property type="molecule type" value="Genomic_DNA"/>
</dbReference>
<dbReference type="GO" id="GO:0004674">
    <property type="term" value="F:protein serine/threonine kinase activity"/>
    <property type="evidence" value="ECO:0007669"/>
    <property type="project" value="TreeGrafter"/>
</dbReference>
<feature type="non-terminal residue" evidence="2">
    <location>
        <position position="1"/>
    </location>
</feature>
<accession>A0A2K3JN02</accession>
<dbReference type="PANTHER" id="PTHR24359:SF1">
    <property type="entry name" value="INHIBITOR OF NUCLEAR FACTOR KAPPA-B KINASE EPSILON SUBUNIT HOMOLOG 1-RELATED"/>
    <property type="match status" value="1"/>
</dbReference>
<gene>
    <name evidence="2" type="ORF">L195_g049054</name>
</gene>
<organism evidence="2 3">
    <name type="scientific">Trifolium pratense</name>
    <name type="common">Red clover</name>
    <dbReference type="NCBI Taxonomy" id="57577"/>
    <lineage>
        <taxon>Eukaryota</taxon>
        <taxon>Viridiplantae</taxon>
        <taxon>Streptophyta</taxon>
        <taxon>Embryophyta</taxon>
        <taxon>Tracheophyta</taxon>
        <taxon>Spermatophyta</taxon>
        <taxon>Magnoliopsida</taxon>
        <taxon>eudicotyledons</taxon>
        <taxon>Gunneridae</taxon>
        <taxon>Pentapetalae</taxon>
        <taxon>rosids</taxon>
        <taxon>fabids</taxon>
        <taxon>Fabales</taxon>
        <taxon>Fabaceae</taxon>
        <taxon>Papilionoideae</taxon>
        <taxon>50 kb inversion clade</taxon>
        <taxon>NPAAA clade</taxon>
        <taxon>Hologalegina</taxon>
        <taxon>IRL clade</taxon>
        <taxon>Trifolieae</taxon>
        <taxon>Trifolium</taxon>
    </lineage>
</organism>
<dbReference type="SUPFAM" id="SSF56112">
    <property type="entry name" value="Protein kinase-like (PK-like)"/>
    <property type="match status" value="1"/>
</dbReference>
<evidence type="ECO:0000259" key="1">
    <source>
        <dbReference type="PROSITE" id="PS50011"/>
    </source>
</evidence>
<name>A0A2K3JN02_TRIPR</name>
<dbReference type="STRING" id="57577.A0A2K3JN02"/>
<dbReference type="InterPro" id="IPR000719">
    <property type="entry name" value="Prot_kinase_dom"/>
</dbReference>
<dbReference type="PANTHER" id="PTHR24359">
    <property type="entry name" value="SERINE/THREONINE-PROTEIN KINASE SBK1"/>
    <property type="match status" value="1"/>
</dbReference>
<protein>
    <submittedName>
        <fullName evidence="2">ATP binding protein</fullName>
    </submittedName>
</protein>
<dbReference type="PROSITE" id="PS50011">
    <property type="entry name" value="PROTEIN_KINASE_DOM"/>
    <property type="match status" value="1"/>
</dbReference>
<dbReference type="Pfam" id="PF00069">
    <property type="entry name" value="Pkinase"/>
    <property type="match status" value="1"/>
</dbReference>
<feature type="domain" description="Protein kinase" evidence="1">
    <location>
        <begin position="1"/>
        <end position="107"/>
    </location>
</feature>
<dbReference type="AlphaFoldDB" id="A0A2K3JN02"/>
<proteinExistence type="predicted"/>
<evidence type="ECO:0000313" key="2">
    <source>
        <dbReference type="EMBL" id="PNX55425.1"/>
    </source>
</evidence>
<dbReference type="GO" id="GO:0005524">
    <property type="term" value="F:ATP binding"/>
    <property type="evidence" value="ECO:0007669"/>
    <property type="project" value="InterPro"/>
</dbReference>
<reference evidence="2 3" key="2">
    <citation type="journal article" date="2017" name="Front. Plant Sci.">
        <title>Gene Classification and Mining of Molecular Markers Useful in Red Clover (Trifolium pratense) Breeding.</title>
        <authorList>
            <person name="Istvanek J."/>
            <person name="Dluhosova J."/>
            <person name="Dluhos P."/>
            <person name="Patkova L."/>
            <person name="Nedelnik J."/>
            <person name="Repkova J."/>
        </authorList>
    </citation>
    <scope>NUCLEOTIDE SEQUENCE [LARGE SCALE GENOMIC DNA]</scope>
    <source>
        <strain evidence="3">cv. Tatra</strain>
        <tissue evidence="2">Young leaves</tissue>
    </source>
</reference>
<comment type="caution">
    <text evidence="2">The sequence shown here is derived from an EMBL/GenBank/DDBJ whole genome shotgun (WGS) entry which is preliminary data.</text>
</comment>
<dbReference type="InterPro" id="IPR011009">
    <property type="entry name" value="Kinase-like_dom_sf"/>
</dbReference>
<dbReference type="Proteomes" id="UP000236291">
    <property type="component" value="Unassembled WGS sequence"/>
</dbReference>
<dbReference type="ExpressionAtlas" id="A0A2K3JN02">
    <property type="expression patterns" value="baseline"/>
</dbReference>
<reference evidence="2 3" key="1">
    <citation type="journal article" date="2014" name="Am. J. Bot.">
        <title>Genome assembly and annotation for red clover (Trifolium pratense; Fabaceae).</title>
        <authorList>
            <person name="Istvanek J."/>
            <person name="Jaros M."/>
            <person name="Krenek A."/>
            <person name="Repkova J."/>
        </authorList>
    </citation>
    <scope>NUCLEOTIDE SEQUENCE [LARGE SCALE GENOMIC DNA]</scope>
    <source>
        <strain evidence="3">cv. Tatra</strain>
        <tissue evidence="2">Young leaves</tissue>
    </source>
</reference>